<dbReference type="InterPro" id="IPR001844">
    <property type="entry name" value="Cpn60/GroEL"/>
</dbReference>
<evidence type="ECO:0000313" key="5">
    <source>
        <dbReference type="EMBL" id="RQD82847.1"/>
    </source>
</evidence>
<organism evidence="5 6">
    <name type="scientific">Methanosalsum natronophilum</name>
    <dbReference type="NCBI Taxonomy" id="768733"/>
    <lineage>
        <taxon>Archaea</taxon>
        <taxon>Methanobacteriati</taxon>
        <taxon>Methanobacteriota</taxon>
        <taxon>Stenosarchaea group</taxon>
        <taxon>Methanomicrobia</taxon>
        <taxon>Methanosarcinales</taxon>
        <taxon>Methanosarcinaceae</taxon>
        <taxon>Methanosalsum</taxon>
    </lineage>
</organism>
<feature type="non-terminal residue" evidence="5">
    <location>
        <position position="75"/>
    </location>
</feature>
<dbReference type="PRINTS" id="PR00304">
    <property type="entry name" value="TCOMPLEXTCP1"/>
</dbReference>
<evidence type="ECO:0000256" key="3">
    <source>
        <dbReference type="ARBA" id="ARBA00022840"/>
    </source>
</evidence>
<evidence type="ECO:0000313" key="6">
    <source>
        <dbReference type="Proteomes" id="UP000284763"/>
    </source>
</evidence>
<comment type="caution">
    <text evidence="5">The sequence shown here is derived from an EMBL/GenBank/DDBJ whole genome shotgun (WGS) entry which is preliminary data.</text>
</comment>
<dbReference type="EMBL" id="QZAB01000422">
    <property type="protein sequence ID" value="RQD82847.1"/>
    <property type="molecule type" value="Genomic_DNA"/>
</dbReference>
<name>A0A3R7YGT6_9EURY</name>
<accession>A0A3R7YGT6</accession>
<evidence type="ECO:0000256" key="4">
    <source>
        <dbReference type="ARBA" id="ARBA00023186"/>
    </source>
</evidence>
<keyword evidence="3" id="KW-0067">ATP-binding</keyword>
<dbReference type="PANTHER" id="PTHR45633">
    <property type="entry name" value="60 KDA HEAT SHOCK PROTEIN, MITOCHONDRIAL"/>
    <property type="match status" value="1"/>
</dbReference>
<protein>
    <submittedName>
        <fullName evidence="5">Molecular chaperone GroEL</fullName>
    </submittedName>
</protein>
<dbReference type="GO" id="GO:0140662">
    <property type="term" value="F:ATP-dependent protein folding chaperone"/>
    <property type="evidence" value="ECO:0007669"/>
    <property type="project" value="InterPro"/>
</dbReference>
<dbReference type="Pfam" id="PF00118">
    <property type="entry name" value="Cpn60_TCP1"/>
    <property type="match status" value="1"/>
</dbReference>
<evidence type="ECO:0000256" key="2">
    <source>
        <dbReference type="ARBA" id="ARBA00022741"/>
    </source>
</evidence>
<dbReference type="InterPro" id="IPR017998">
    <property type="entry name" value="Chaperone_TCP-1"/>
</dbReference>
<dbReference type="GO" id="GO:0042026">
    <property type="term" value="P:protein refolding"/>
    <property type="evidence" value="ECO:0007669"/>
    <property type="project" value="InterPro"/>
</dbReference>
<dbReference type="AlphaFoldDB" id="A0A3R7YGT6"/>
<comment type="similarity">
    <text evidence="1">Belongs to the chaperonin (HSP60) family.</text>
</comment>
<dbReference type="SUPFAM" id="SSF48592">
    <property type="entry name" value="GroEL equatorial domain-like"/>
    <property type="match status" value="1"/>
</dbReference>
<dbReference type="Proteomes" id="UP000284763">
    <property type="component" value="Unassembled WGS sequence"/>
</dbReference>
<sequence>MSTKQLKFEENARNSLLDGINKVADTVKITLGPRGRYVVLDKETNPVVTNDGVTIAKEIELVDKFENIGAKLVKE</sequence>
<keyword evidence="2" id="KW-0547">Nucleotide-binding</keyword>
<reference evidence="5 6" key="1">
    <citation type="submission" date="2018-08" db="EMBL/GenBank/DDBJ databases">
        <title>The metabolism and importance of syntrophic acetate oxidation coupled to methane or sulfide production in haloalkaline environments.</title>
        <authorList>
            <person name="Timmers P.H.A."/>
            <person name="Vavourakis C.D."/>
            <person name="Sorokin D.Y."/>
            <person name="Sinninghe Damste J.S."/>
            <person name="Muyzer G."/>
            <person name="Stams A.J.M."/>
            <person name="Plugge C.M."/>
        </authorList>
    </citation>
    <scope>NUCLEOTIDE SEQUENCE [LARGE SCALE GENOMIC DNA]</scope>
    <source>
        <strain evidence="5">MSAO_Arc3</strain>
    </source>
</reference>
<dbReference type="InterPro" id="IPR002423">
    <property type="entry name" value="Cpn60/GroEL/TCP-1"/>
</dbReference>
<dbReference type="Gene3D" id="1.10.560.10">
    <property type="entry name" value="GroEL-like equatorial domain"/>
    <property type="match status" value="1"/>
</dbReference>
<dbReference type="InterPro" id="IPR027413">
    <property type="entry name" value="GROEL-like_equatorial_sf"/>
</dbReference>
<gene>
    <name evidence="5" type="primary">groEL</name>
    <name evidence="5" type="ORF">D5R95_06715</name>
</gene>
<evidence type="ECO:0000256" key="1">
    <source>
        <dbReference type="ARBA" id="ARBA00006607"/>
    </source>
</evidence>
<proteinExistence type="inferred from homology"/>
<keyword evidence="4" id="KW-0143">Chaperone</keyword>
<dbReference type="GO" id="GO:0005524">
    <property type="term" value="F:ATP binding"/>
    <property type="evidence" value="ECO:0007669"/>
    <property type="project" value="UniProtKB-KW"/>
</dbReference>